<feature type="compositionally biased region" description="Low complexity" evidence="1">
    <location>
        <begin position="31"/>
        <end position="43"/>
    </location>
</feature>
<dbReference type="Gramene" id="KCW55035">
    <property type="protein sequence ID" value="KCW55035"/>
    <property type="gene ID" value="EUGRSUZ_I01012"/>
</dbReference>
<dbReference type="AlphaFoldDB" id="A0A059ANQ6"/>
<evidence type="ECO:0000313" key="2">
    <source>
        <dbReference type="EMBL" id="KCW55035.1"/>
    </source>
</evidence>
<reference evidence="2" key="1">
    <citation type="submission" date="2013-07" db="EMBL/GenBank/DDBJ databases">
        <title>The genome of Eucalyptus grandis.</title>
        <authorList>
            <person name="Schmutz J."/>
            <person name="Hayes R."/>
            <person name="Myburg A."/>
            <person name="Tuskan G."/>
            <person name="Grattapaglia D."/>
            <person name="Rokhsar D.S."/>
        </authorList>
    </citation>
    <scope>NUCLEOTIDE SEQUENCE</scope>
    <source>
        <tissue evidence="2">Leaf extractions</tissue>
    </source>
</reference>
<evidence type="ECO:0000256" key="1">
    <source>
        <dbReference type="SAM" id="MobiDB-lite"/>
    </source>
</evidence>
<dbReference type="EMBL" id="KK198761">
    <property type="protein sequence ID" value="KCW55035.1"/>
    <property type="molecule type" value="Genomic_DNA"/>
</dbReference>
<gene>
    <name evidence="2" type="ORF">EUGRSUZ_I01012</name>
</gene>
<name>A0A059ANQ6_EUCGR</name>
<proteinExistence type="predicted"/>
<feature type="region of interest" description="Disordered" evidence="1">
    <location>
        <begin position="1"/>
        <end position="108"/>
    </location>
</feature>
<organism evidence="2">
    <name type="scientific">Eucalyptus grandis</name>
    <name type="common">Flooded gum</name>
    <dbReference type="NCBI Taxonomy" id="71139"/>
    <lineage>
        <taxon>Eukaryota</taxon>
        <taxon>Viridiplantae</taxon>
        <taxon>Streptophyta</taxon>
        <taxon>Embryophyta</taxon>
        <taxon>Tracheophyta</taxon>
        <taxon>Spermatophyta</taxon>
        <taxon>Magnoliopsida</taxon>
        <taxon>eudicotyledons</taxon>
        <taxon>Gunneridae</taxon>
        <taxon>Pentapetalae</taxon>
        <taxon>rosids</taxon>
        <taxon>malvids</taxon>
        <taxon>Myrtales</taxon>
        <taxon>Myrtaceae</taxon>
        <taxon>Myrtoideae</taxon>
        <taxon>Eucalypteae</taxon>
        <taxon>Eucalyptus</taxon>
    </lineage>
</organism>
<protein>
    <submittedName>
        <fullName evidence="2">Uncharacterized protein</fullName>
    </submittedName>
</protein>
<dbReference type="InParanoid" id="A0A059ANQ6"/>
<accession>A0A059ANQ6</accession>
<sequence length="136" mass="14876">MVFRQKTQRSNSGLPWSKKQWQRPYGVTSETPAAAATRTPLLRSLPSLICSTRSPERPCSPPPDARSLPRRFPCRDSTPPESPSPATAPARHPCPSSRRCPGPKTSDQALQPKVLLPCRVLLPPCQTFARAPTATP</sequence>